<feature type="domain" description="Bacterial alpha-L-rhamnosidase N-terminal" evidence="5">
    <location>
        <begin position="4"/>
        <end position="78"/>
    </location>
</feature>
<feature type="domain" description="Alpha-L-rhamnosidase concanavalin-like" evidence="4">
    <location>
        <begin position="97"/>
        <end position="168"/>
    </location>
</feature>
<evidence type="ECO:0000259" key="4">
    <source>
        <dbReference type="Pfam" id="PF05592"/>
    </source>
</evidence>
<dbReference type="GO" id="GO:0030596">
    <property type="term" value="F:alpha-L-rhamnosidase activity"/>
    <property type="evidence" value="ECO:0007669"/>
    <property type="project" value="UniProtKB-EC"/>
</dbReference>
<comment type="catalytic activity">
    <reaction evidence="1">
        <text>Hydrolysis of terminal non-reducing alpha-L-rhamnose residues in alpha-L-rhamnosides.</text>
        <dbReference type="EC" id="3.2.1.40"/>
    </reaction>
</comment>
<dbReference type="Pfam" id="PF17390">
    <property type="entry name" value="Bac_rhamnosid_C"/>
    <property type="match status" value="1"/>
</dbReference>
<evidence type="ECO:0000256" key="2">
    <source>
        <dbReference type="ARBA" id="ARBA00012652"/>
    </source>
</evidence>
<dbReference type="InterPro" id="IPR035398">
    <property type="entry name" value="Bac_rhamnosid_C"/>
</dbReference>
<dbReference type="OrthoDB" id="10036721at2759"/>
<proteinExistence type="predicted"/>
<evidence type="ECO:0000256" key="3">
    <source>
        <dbReference type="ARBA" id="ARBA00022801"/>
    </source>
</evidence>
<dbReference type="GO" id="GO:0005975">
    <property type="term" value="P:carbohydrate metabolic process"/>
    <property type="evidence" value="ECO:0007669"/>
    <property type="project" value="InterPro"/>
</dbReference>
<reference evidence="8" key="1">
    <citation type="submission" date="2021-07" db="EMBL/GenBank/DDBJ databases">
        <title>Elsinoe batatas strain:CRI-CJ2 Genome sequencing and assembly.</title>
        <authorList>
            <person name="Huang L."/>
        </authorList>
    </citation>
    <scope>NUCLEOTIDE SEQUENCE</scope>
    <source>
        <strain evidence="8">CRI-CJ2</strain>
    </source>
</reference>
<feature type="domain" description="Alpha-L-rhamnosidase C-terminal" evidence="7">
    <location>
        <begin position="418"/>
        <end position="494"/>
    </location>
</feature>
<dbReference type="Gene3D" id="2.60.420.10">
    <property type="entry name" value="Maltose phosphorylase, domain 3"/>
    <property type="match status" value="1"/>
</dbReference>
<dbReference type="InterPro" id="IPR008928">
    <property type="entry name" value="6-hairpin_glycosidase_sf"/>
</dbReference>
<evidence type="ECO:0000259" key="6">
    <source>
        <dbReference type="Pfam" id="PF17389"/>
    </source>
</evidence>
<keyword evidence="3" id="KW-0378">Hydrolase</keyword>
<evidence type="ECO:0000313" key="8">
    <source>
        <dbReference type="EMBL" id="KAG8630162.1"/>
    </source>
</evidence>
<evidence type="ECO:0000256" key="1">
    <source>
        <dbReference type="ARBA" id="ARBA00001445"/>
    </source>
</evidence>
<sequence>MAQLEIDGEKICTTDASWDYLDGPVVSAEIYNGEIFDTTLNDTAWSTAEAPVEVAGKAEEIQYTTARLIAPDVAPIRRILEIKPKEIITTPEGKKILDKGDEVVIRHAEVLEHGELGTRPLRTAKAQNIVKLGGKTKGYKPRFSWFGFRYAEITGYDDLSLLDFVAVAISTDLRQTGTFDCSHEMIKKLHENTIWSTRDNFVSVPTDCPQRDERLGWTGDIQVFAPTANYLFDTTAFLSNWLQDLEADQPRPMAIWADCSVITPWDLYTSFGDKQILQRQWGSMRMWLDTGLPRNKQGFYSTETPQYGDWLDPRSPPQLPGHSPTDPYLVANAYLIYTTRLAARIGHILGHTKQAATDERDANRLTEAFRTEYIAQSGRLLSILTRYANGTINPGQMTSFNHYALGSVCAFLHKTIGGLSPLLPGWKKALVSPKPGGTIRHATTSFDSPYGPYAVSWKLEDTKLKVSVKVPPNGEAEVVLKNVHETVGSGEHTFEDEWEEDNTWPLEAIQGAQGNVVEAHFVP</sequence>
<dbReference type="PANTHER" id="PTHR33307">
    <property type="entry name" value="ALPHA-RHAMNOSIDASE (EUROFUNG)"/>
    <property type="match status" value="1"/>
</dbReference>
<dbReference type="PANTHER" id="PTHR33307:SF6">
    <property type="entry name" value="ALPHA-RHAMNOSIDASE (EUROFUNG)-RELATED"/>
    <property type="match status" value="1"/>
</dbReference>
<dbReference type="InterPro" id="IPR008902">
    <property type="entry name" value="Rhamnosid_concanavalin"/>
</dbReference>
<dbReference type="EMBL" id="JAESVG020000002">
    <property type="protein sequence ID" value="KAG8630162.1"/>
    <property type="molecule type" value="Genomic_DNA"/>
</dbReference>
<dbReference type="InterPro" id="IPR012341">
    <property type="entry name" value="6hp_glycosidase-like_sf"/>
</dbReference>
<dbReference type="Gene3D" id="2.60.120.260">
    <property type="entry name" value="Galactose-binding domain-like"/>
    <property type="match status" value="2"/>
</dbReference>
<dbReference type="EC" id="3.2.1.40" evidence="2"/>
<dbReference type="Pfam" id="PF17389">
    <property type="entry name" value="Bac_rhamnosid6H"/>
    <property type="match status" value="1"/>
</dbReference>
<comment type="caution">
    <text evidence="8">The sequence shown here is derived from an EMBL/GenBank/DDBJ whole genome shotgun (WGS) entry which is preliminary data.</text>
</comment>
<accession>A0A8K0L738</accession>
<dbReference type="Pfam" id="PF05592">
    <property type="entry name" value="Bac_rhamnosid"/>
    <property type="match status" value="1"/>
</dbReference>
<gene>
    <name evidence="8" type="ORF">KVT40_001781</name>
</gene>
<evidence type="ECO:0000259" key="7">
    <source>
        <dbReference type="Pfam" id="PF17390"/>
    </source>
</evidence>
<organism evidence="8 9">
    <name type="scientific">Elsinoe batatas</name>
    <dbReference type="NCBI Taxonomy" id="2601811"/>
    <lineage>
        <taxon>Eukaryota</taxon>
        <taxon>Fungi</taxon>
        <taxon>Dikarya</taxon>
        <taxon>Ascomycota</taxon>
        <taxon>Pezizomycotina</taxon>
        <taxon>Dothideomycetes</taxon>
        <taxon>Dothideomycetidae</taxon>
        <taxon>Myriangiales</taxon>
        <taxon>Elsinoaceae</taxon>
        <taxon>Elsinoe</taxon>
    </lineage>
</organism>
<dbReference type="InterPro" id="IPR035396">
    <property type="entry name" value="Bac_rhamnosid6H"/>
</dbReference>
<keyword evidence="9" id="KW-1185">Reference proteome</keyword>
<evidence type="ECO:0000259" key="5">
    <source>
        <dbReference type="Pfam" id="PF08531"/>
    </source>
</evidence>
<dbReference type="Proteomes" id="UP000809789">
    <property type="component" value="Unassembled WGS sequence"/>
</dbReference>
<protein>
    <recommendedName>
        <fullName evidence="2">alpha-L-rhamnosidase</fullName>
        <ecNumber evidence="2">3.2.1.40</ecNumber>
    </recommendedName>
</protein>
<dbReference type="SUPFAM" id="SSF48208">
    <property type="entry name" value="Six-hairpin glycosidases"/>
    <property type="match status" value="2"/>
</dbReference>
<dbReference type="InterPro" id="IPR016007">
    <property type="entry name" value="Alpha_rhamnosid"/>
</dbReference>
<name>A0A8K0L738_9PEZI</name>
<feature type="domain" description="Alpha-L-rhamnosidase six-hairpin glycosidase" evidence="6">
    <location>
        <begin position="174"/>
        <end position="380"/>
    </location>
</feature>
<evidence type="ECO:0000313" key="9">
    <source>
        <dbReference type="Proteomes" id="UP000809789"/>
    </source>
</evidence>
<dbReference type="AlphaFoldDB" id="A0A8K0L738"/>
<dbReference type="Gene3D" id="1.50.10.10">
    <property type="match status" value="1"/>
</dbReference>
<dbReference type="InterPro" id="IPR013737">
    <property type="entry name" value="Bac_rhamnosid_N"/>
</dbReference>
<dbReference type="Pfam" id="PF08531">
    <property type="entry name" value="Bac_rhamnosid_N"/>
    <property type="match status" value="1"/>
</dbReference>